<gene>
    <name evidence="2" type="primary">LOC107790756</name>
</gene>
<evidence type="ECO:0000313" key="2">
    <source>
        <dbReference type="RefSeq" id="XP_075102475.1"/>
    </source>
</evidence>
<accession>A0AC58TZ29</accession>
<keyword evidence="1" id="KW-1185">Reference proteome</keyword>
<protein>
    <submittedName>
        <fullName evidence="2">2-oxoglutarate-dependent dioxygenase AOP1 isoform X1</fullName>
    </submittedName>
</protein>
<dbReference type="Proteomes" id="UP000790787">
    <property type="component" value="Chromosome 23"/>
</dbReference>
<reference evidence="2" key="2">
    <citation type="submission" date="2025-08" db="UniProtKB">
        <authorList>
            <consortium name="RefSeq"/>
        </authorList>
    </citation>
    <scope>IDENTIFICATION</scope>
    <source>
        <tissue evidence="2">Leaf</tissue>
    </source>
</reference>
<reference evidence="1" key="1">
    <citation type="journal article" date="2014" name="Nat. Commun.">
        <title>The tobacco genome sequence and its comparison with those of tomato and potato.</title>
        <authorList>
            <person name="Sierro N."/>
            <person name="Battey J.N."/>
            <person name="Ouadi S."/>
            <person name="Bakaher N."/>
            <person name="Bovet L."/>
            <person name="Willig A."/>
            <person name="Goepfert S."/>
            <person name="Peitsch M.C."/>
            <person name="Ivanov N.V."/>
        </authorList>
    </citation>
    <scope>NUCLEOTIDE SEQUENCE [LARGE SCALE GENOMIC DNA]</scope>
</reference>
<proteinExistence type="predicted"/>
<dbReference type="RefSeq" id="XP_075102475.1">
    <property type="nucleotide sequence ID" value="XM_075246374.1"/>
</dbReference>
<keyword evidence="2" id="KW-0560">Oxidoreductase</keyword>
<organism evidence="1 2">
    <name type="scientific">Nicotiana tabacum</name>
    <name type="common">Common tobacco</name>
    <dbReference type="NCBI Taxonomy" id="4097"/>
    <lineage>
        <taxon>Eukaryota</taxon>
        <taxon>Viridiplantae</taxon>
        <taxon>Streptophyta</taxon>
        <taxon>Embryophyta</taxon>
        <taxon>Tracheophyta</taxon>
        <taxon>Spermatophyta</taxon>
        <taxon>Magnoliopsida</taxon>
        <taxon>eudicotyledons</taxon>
        <taxon>Gunneridae</taxon>
        <taxon>Pentapetalae</taxon>
        <taxon>asterids</taxon>
        <taxon>lamiids</taxon>
        <taxon>Solanales</taxon>
        <taxon>Solanaceae</taxon>
        <taxon>Nicotianoideae</taxon>
        <taxon>Nicotianeae</taxon>
        <taxon>Nicotiana</taxon>
    </lineage>
</organism>
<evidence type="ECO:0000313" key="1">
    <source>
        <dbReference type="Proteomes" id="UP000790787"/>
    </source>
</evidence>
<name>A0AC58TZ29_TOBAC</name>
<sequence length="313" mass="36017">MASKNMSNIPSIYLAEENLKPATSSWIAACQEVRQAFESYGCFVAIYDKISKELSNSIFQILPELFDLPSKIKSQNISDIPYFGYLPPNRSRPLYESMGIEDATNLQVVQGFTNLMWPSGNQHFCETFHFYGKKLAEFYEILCRMVFESYGVNKCYDFYAESNTLFLHRVNKYRVPRLDESTVGVSDHTDLDFITILHQNHVDGLEVKTKDGNWISVQFPPSSFVIMAGEGLRAWSNGRIYSAVHRVILKGKEERFSTAQMSFPKRIIEAPEELVTDKHSLQFKPFANLELLRLYYTEESKRAEDGLKAWFGI</sequence>
<keyword evidence="2" id="KW-0223">Dioxygenase</keyword>